<feature type="region of interest" description="Disordered" evidence="2">
    <location>
        <begin position="1"/>
        <end position="21"/>
    </location>
</feature>
<proteinExistence type="inferred from homology"/>
<keyword evidence="4" id="KW-1185">Reference proteome</keyword>
<feature type="compositionally biased region" description="Basic and acidic residues" evidence="2">
    <location>
        <begin position="120"/>
        <end position="131"/>
    </location>
</feature>
<feature type="compositionally biased region" description="Basic and acidic residues" evidence="2">
    <location>
        <begin position="221"/>
        <end position="251"/>
    </location>
</feature>
<dbReference type="Gene3D" id="1.10.437.10">
    <property type="entry name" value="Blc2-like"/>
    <property type="match status" value="1"/>
</dbReference>
<evidence type="ECO:0000313" key="4">
    <source>
        <dbReference type="Proteomes" id="UP000749559"/>
    </source>
</evidence>
<evidence type="ECO:0000256" key="2">
    <source>
        <dbReference type="SAM" id="MobiDB-lite"/>
    </source>
</evidence>
<dbReference type="PROSITE" id="PS01258">
    <property type="entry name" value="BH2"/>
    <property type="match status" value="1"/>
</dbReference>
<feature type="compositionally biased region" description="Polar residues" evidence="2">
    <location>
        <begin position="95"/>
        <end position="113"/>
    </location>
</feature>
<dbReference type="AlphaFoldDB" id="A0A8J1TAZ1"/>
<feature type="compositionally biased region" description="Polar residues" evidence="2">
    <location>
        <begin position="74"/>
        <end position="86"/>
    </location>
</feature>
<feature type="compositionally biased region" description="Basic residues" evidence="2">
    <location>
        <begin position="207"/>
        <end position="220"/>
    </location>
</feature>
<sequence>MVAQSQQPHTSNYPPGYKMEKKESIPLVTEEARMILEEFLRRNTSSTQRQRSATTGTPLEVIYEGLVPPPLVGRSSSYRAASQESILSDYDGPPQNGSTSLTKSLTISASDYNYNKRVIKRESRESGDGTIRKSGRVSSEEALDDSPDMDLGGSESEEDETKPRHKKSFFKRATERLRQSFRKMNKDDEITKIKGSTSKLSDDGNNHKKPNKAKKMKKSRSKELEKELQDIKEKEKHKEKEHRESKKERSGSKLFRRNSKSTMKSPVSSDKALTPNIEVDSASPIRTPTSRSSSMRSVRSASIKVHYEESSDDKKRKSPQRKMSWRDGEAGGVFDNIIHNIRKGLRRRKSKDGSSGSDGSFRRRAKSNIAFEDRIDIERSPVPRRHTASNRNDVTTTTTYRRIVSQEERQEIDIVPSVPTSSSDFAVGQRSRAPSGSAQNGRNSMTLPGLIASRPRSPSHQRRPTVSMVTEEPDEVEPIRPRTDSLPFHEKTEKEREEILERVAKRLAAIADNYVLNAQVSPADPSPNMAAAAADERTTMRLNSLERNIVDVLRDRGDEMTESMTLPTGAMSNLASGMVDNLSYGTFDHAMSQVVGQEPGWQQIGVLFQLTKAAVNVAGAGGTMARTIKDMSLKYFEDKFAGWLVTQGGWESLTDAEYTDSELD</sequence>
<comment type="similarity">
    <text evidence="1">Belongs to the Bcl-2 family.</text>
</comment>
<feature type="compositionally biased region" description="Low complexity" evidence="2">
    <location>
        <begin position="42"/>
        <end position="55"/>
    </location>
</feature>
<feature type="compositionally biased region" description="Polar residues" evidence="2">
    <location>
        <begin position="1"/>
        <end position="13"/>
    </location>
</feature>
<dbReference type="InterPro" id="IPR020726">
    <property type="entry name" value="Bcl2_BH2_motif_CS"/>
</dbReference>
<evidence type="ECO:0000313" key="3">
    <source>
        <dbReference type="EMBL" id="CAH1800098.1"/>
    </source>
</evidence>
<dbReference type="InterPro" id="IPR036834">
    <property type="entry name" value="Bcl-2-like_sf"/>
</dbReference>
<feature type="compositionally biased region" description="Basic residues" evidence="2">
    <location>
        <begin position="340"/>
        <end position="350"/>
    </location>
</feature>
<dbReference type="EMBL" id="CAIIXF020000011">
    <property type="protein sequence ID" value="CAH1800098.1"/>
    <property type="molecule type" value="Genomic_DNA"/>
</dbReference>
<feature type="region of interest" description="Disordered" evidence="2">
    <location>
        <begin position="395"/>
        <end position="484"/>
    </location>
</feature>
<feature type="compositionally biased region" description="Low complexity" evidence="2">
    <location>
        <begin position="281"/>
        <end position="303"/>
    </location>
</feature>
<accession>A0A8J1TAZ1</accession>
<organism evidence="3 4">
    <name type="scientific">Owenia fusiformis</name>
    <name type="common">Polychaete worm</name>
    <dbReference type="NCBI Taxonomy" id="6347"/>
    <lineage>
        <taxon>Eukaryota</taxon>
        <taxon>Metazoa</taxon>
        <taxon>Spiralia</taxon>
        <taxon>Lophotrochozoa</taxon>
        <taxon>Annelida</taxon>
        <taxon>Polychaeta</taxon>
        <taxon>Sedentaria</taxon>
        <taxon>Canalipalpata</taxon>
        <taxon>Sabellida</taxon>
        <taxon>Oweniida</taxon>
        <taxon>Oweniidae</taxon>
        <taxon>Owenia</taxon>
    </lineage>
</organism>
<dbReference type="OrthoDB" id="10046645at2759"/>
<feature type="compositionally biased region" description="Polar residues" evidence="2">
    <location>
        <begin position="432"/>
        <end position="446"/>
    </location>
</feature>
<comment type="caution">
    <text evidence="3">The sequence shown here is derived from an EMBL/GenBank/DDBJ whole genome shotgun (WGS) entry which is preliminary data.</text>
</comment>
<feature type="compositionally biased region" description="Basic and acidic residues" evidence="2">
    <location>
        <begin position="172"/>
        <end position="192"/>
    </location>
</feature>
<reference evidence="3" key="1">
    <citation type="submission" date="2022-03" db="EMBL/GenBank/DDBJ databases">
        <authorList>
            <person name="Martin C."/>
        </authorList>
    </citation>
    <scope>NUCLEOTIDE SEQUENCE</scope>
</reference>
<evidence type="ECO:0000256" key="1">
    <source>
        <dbReference type="ARBA" id="ARBA00009458"/>
    </source>
</evidence>
<name>A0A8J1TAZ1_OWEFU</name>
<dbReference type="Proteomes" id="UP000749559">
    <property type="component" value="Unassembled WGS sequence"/>
</dbReference>
<feature type="compositionally biased region" description="Basic and acidic residues" evidence="2">
    <location>
        <begin position="305"/>
        <end position="315"/>
    </location>
</feature>
<gene>
    <name evidence="3" type="ORF">OFUS_LOCUS24029</name>
</gene>
<protein>
    <submittedName>
        <fullName evidence="3">Uncharacterized protein</fullName>
    </submittedName>
</protein>
<dbReference type="SUPFAM" id="SSF56854">
    <property type="entry name" value="Bcl-2 inhibitors of programmed cell death"/>
    <property type="match status" value="1"/>
</dbReference>
<dbReference type="GO" id="GO:0042981">
    <property type="term" value="P:regulation of apoptotic process"/>
    <property type="evidence" value="ECO:0007669"/>
    <property type="project" value="InterPro"/>
</dbReference>
<feature type="region of interest" description="Disordered" evidence="2">
    <location>
        <begin position="41"/>
        <end position="367"/>
    </location>
</feature>